<comment type="similarity">
    <text evidence="1 7">Belongs to the peptidase S46 family.</text>
</comment>
<dbReference type="EMBL" id="QXED01000001">
    <property type="protein sequence ID" value="RIV27385.1"/>
    <property type="molecule type" value="Genomic_DNA"/>
</dbReference>
<reference evidence="8 9" key="1">
    <citation type="submission" date="2018-08" db="EMBL/GenBank/DDBJ databases">
        <title>Fibrisoma montanum sp. nov., isolated from Danxia mountain soil.</title>
        <authorList>
            <person name="Huang Y."/>
        </authorList>
    </citation>
    <scope>NUCLEOTIDE SEQUENCE [LARGE SCALE GENOMIC DNA]</scope>
    <source>
        <strain evidence="8 9">HYT19</strain>
    </source>
</reference>
<dbReference type="OrthoDB" id="9805367at2"/>
<dbReference type="GO" id="GO:0006508">
    <property type="term" value="P:proteolysis"/>
    <property type="evidence" value="ECO:0007669"/>
    <property type="project" value="UniProtKB-KW"/>
</dbReference>
<dbReference type="SUPFAM" id="SSF50494">
    <property type="entry name" value="Trypsin-like serine proteases"/>
    <property type="match status" value="1"/>
</dbReference>
<dbReference type="PANTHER" id="PTHR38469">
    <property type="entry name" value="PERIPLASMIC PEPTIDASE SUBFAMILY S1B"/>
    <property type="match status" value="1"/>
</dbReference>
<evidence type="ECO:0000313" key="9">
    <source>
        <dbReference type="Proteomes" id="UP000283523"/>
    </source>
</evidence>
<dbReference type="Pfam" id="PF10459">
    <property type="entry name" value="Peptidase_S46"/>
    <property type="match status" value="1"/>
</dbReference>
<evidence type="ECO:0000256" key="3">
    <source>
        <dbReference type="ARBA" id="ARBA00022670"/>
    </source>
</evidence>
<dbReference type="EC" id="3.4.14.-" evidence="7"/>
<keyword evidence="5 7" id="KW-0378">Hydrolase</keyword>
<evidence type="ECO:0000256" key="1">
    <source>
        <dbReference type="ARBA" id="ARBA00010491"/>
    </source>
</evidence>
<evidence type="ECO:0000256" key="4">
    <source>
        <dbReference type="ARBA" id="ARBA00022729"/>
    </source>
</evidence>
<evidence type="ECO:0000256" key="5">
    <source>
        <dbReference type="ARBA" id="ARBA00022801"/>
    </source>
</evidence>
<protein>
    <recommendedName>
        <fullName evidence="7">Dipeptidyl-peptidase</fullName>
        <ecNumber evidence="7">3.4.14.-</ecNumber>
    </recommendedName>
</protein>
<name>A0A418MIU2_9BACT</name>
<dbReference type="RefSeq" id="WP_119666236.1">
    <property type="nucleotide sequence ID" value="NZ_QXED01000001.1"/>
</dbReference>
<dbReference type="GO" id="GO:0008239">
    <property type="term" value="F:dipeptidyl-peptidase activity"/>
    <property type="evidence" value="ECO:0007669"/>
    <property type="project" value="UniProtKB-UniRule"/>
</dbReference>
<dbReference type="AlphaFoldDB" id="A0A418MIU2"/>
<keyword evidence="9" id="KW-1185">Reference proteome</keyword>
<sequence length="745" mass="82439">MVRIHRRLAVWSGFLMLNGLIGLSSLTLAQVPATANRPASTTPAAGVTTAETKVSTAATPAIPGAYINPDTVKAGPFDMGKMWTFDNPPKDYFRKTYNVNADDKWFEQARLASLRFADYCSASFVSPNGLVMTNHHCARESGTGVQRKGEDLNATGFFAKTPAEERKVEGLFVDQLVKLEDITNRVQQAMSGAEAGSEQAQLRAREQAFATIKQEYASKEGWQGLELQTITFYNGGRYALYGFKRYNDVRLVFMPELQLGFFGGDPDNFTYPRYALDCSFFRVYDNGKPLQTTHFFKFNTNGVRDGEPIFVIGNPGRTERLKTVAELEYDRDLQVPFTLQLLRNRSNALQAYNATAKNDSILNEIFSLENSYKAYTGQLAGLRDPYLMARKAAFEKQFQADARAKNVSADRLTLWDDLAASTTQLRSVFAASNYLAPSERIMGELLTFANVLMQYGELSTSRPDAAESARSLVVAPKLRNRALEEAYLAAHLTEAQIGLGSDDPYVRTALNGRSPKEAAAYLISNTKLTDPAFIKDLAVRPQAIRSADDPLLALARIGFSRYVTAARQARQLFQTQEVLRGQLGRLLYDVYGTSIPPDATFSLRINDGVVRGYAYNGTRAPIMTTFAGLYDRNYSFGDKAPWNLPARWKNPPAELLRQPMCFISTNDIIGGNSGSPMINKNLEAVGLVFDGNMESLPGEFIFVPDLNRSISVHAGGMVAAIRYIYKADRLVKELVGTPPAVPAKK</sequence>
<comment type="caution">
    <text evidence="8">The sequence shown here is derived from an EMBL/GenBank/DDBJ whole genome shotgun (WGS) entry which is preliminary data.</text>
</comment>
<evidence type="ECO:0000313" key="8">
    <source>
        <dbReference type="EMBL" id="RIV27385.1"/>
    </source>
</evidence>
<comment type="function">
    <text evidence="7">Catalyzes the removal of dipeptides from the N-terminus of oligopeptides.</text>
</comment>
<dbReference type="PANTHER" id="PTHR38469:SF1">
    <property type="entry name" value="PERIPLASMIC PEPTIDASE SUBFAMILY S1B"/>
    <property type="match status" value="1"/>
</dbReference>
<keyword evidence="6 7" id="KW-0720">Serine protease</keyword>
<evidence type="ECO:0000256" key="2">
    <source>
        <dbReference type="ARBA" id="ARBA00022438"/>
    </source>
</evidence>
<dbReference type="GO" id="GO:0043171">
    <property type="term" value="P:peptide catabolic process"/>
    <property type="evidence" value="ECO:0007669"/>
    <property type="project" value="UniProtKB-UniRule"/>
</dbReference>
<dbReference type="InterPro" id="IPR009003">
    <property type="entry name" value="Peptidase_S1_PA"/>
</dbReference>
<dbReference type="Proteomes" id="UP000283523">
    <property type="component" value="Unassembled WGS sequence"/>
</dbReference>
<dbReference type="GO" id="GO:0070009">
    <property type="term" value="F:serine-type aminopeptidase activity"/>
    <property type="evidence" value="ECO:0007669"/>
    <property type="project" value="UniProtKB-UniRule"/>
</dbReference>
<proteinExistence type="inferred from homology"/>
<keyword evidence="4" id="KW-0732">Signal</keyword>
<organism evidence="8 9">
    <name type="scientific">Fibrisoma montanum</name>
    <dbReference type="NCBI Taxonomy" id="2305895"/>
    <lineage>
        <taxon>Bacteria</taxon>
        <taxon>Pseudomonadati</taxon>
        <taxon>Bacteroidota</taxon>
        <taxon>Cytophagia</taxon>
        <taxon>Cytophagales</taxon>
        <taxon>Spirosomataceae</taxon>
        <taxon>Fibrisoma</taxon>
    </lineage>
</organism>
<keyword evidence="2 7" id="KW-0031">Aminopeptidase</keyword>
<keyword evidence="3 7" id="KW-0645">Protease</keyword>
<gene>
    <name evidence="8" type="ORF">DYU11_03485</name>
</gene>
<evidence type="ECO:0000256" key="7">
    <source>
        <dbReference type="RuleBase" id="RU366067"/>
    </source>
</evidence>
<dbReference type="InterPro" id="IPR019500">
    <property type="entry name" value="Pep_S46"/>
</dbReference>
<accession>A0A418MIU2</accession>
<evidence type="ECO:0000256" key="6">
    <source>
        <dbReference type="ARBA" id="ARBA00022825"/>
    </source>
</evidence>